<dbReference type="CDD" id="cd10283">
    <property type="entry name" value="MnuA_DNase1-like"/>
    <property type="match status" value="1"/>
</dbReference>
<dbReference type="InterPro" id="IPR026444">
    <property type="entry name" value="Secre_tail"/>
</dbReference>
<dbReference type="SUPFAM" id="SSF56219">
    <property type="entry name" value="DNase I-like"/>
    <property type="match status" value="1"/>
</dbReference>
<dbReference type="PANTHER" id="PTHR42834">
    <property type="entry name" value="ENDONUCLEASE/EXONUCLEASE/PHOSPHATASE FAMILY PROTEIN (AFU_ORTHOLOGUE AFUA_3G09210)"/>
    <property type="match status" value="1"/>
</dbReference>
<reference evidence="6 7" key="1">
    <citation type="submission" date="2016-05" db="EMBL/GenBank/DDBJ databases">
        <title>Genome sequencing of Vitellibacter soesokkakensis RSSK-12.</title>
        <authorList>
            <person name="Thevarajoo S."/>
            <person name="Selvaratnam C."/>
            <person name="Goh K.M."/>
            <person name="Chan K.-G."/>
            <person name="Chong C.S."/>
        </authorList>
    </citation>
    <scope>NUCLEOTIDE SEQUENCE [LARGE SCALE GENOMIC DNA]</scope>
    <source>
        <strain evidence="6 7">RSSK-12</strain>
    </source>
</reference>
<dbReference type="RefSeq" id="WP_068762979.1">
    <property type="nucleotide sequence ID" value="NZ_LXIE01000049.1"/>
</dbReference>
<feature type="domain" description="LTD" evidence="5">
    <location>
        <begin position="257"/>
        <end position="476"/>
    </location>
</feature>
<evidence type="ECO:0000313" key="6">
    <source>
        <dbReference type="EMBL" id="OAD90282.1"/>
    </source>
</evidence>
<feature type="signal peptide" evidence="3">
    <location>
        <begin position="1"/>
        <end position="22"/>
    </location>
</feature>
<dbReference type="CDD" id="cd04486">
    <property type="entry name" value="YhcR_OBF_like"/>
    <property type="match status" value="1"/>
</dbReference>
<feature type="chain" id="PRO_5008392040" description="LTD domain-containing protein" evidence="3">
    <location>
        <begin position="23"/>
        <end position="1662"/>
    </location>
</feature>
<protein>
    <recommendedName>
        <fullName evidence="8">LTD domain-containing protein</fullName>
    </recommendedName>
</protein>
<dbReference type="Proteomes" id="UP000077552">
    <property type="component" value="Unassembled WGS sequence"/>
</dbReference>
<dbReference type="NCBIfam" id="NF033681">
    <property type="entry name" value="ExeM_NucH_DNase"/>
    <property type="match status" value="1"/>
</dbReference>
<organism evidence="6 7">
    <name type="scientific">Aequorivita soesokkakensis</name>
    <dbReference type="NCBI Taxonomy" id="1385699"/>
    <lineage>
        <taxon>Bacteria</taxon>
        <taxon>Pseudomonadati</taxon>
        <taxon>Bacteroidota</taxon>
        <taxon>Flavobacteriia</taxon>
        <taxon>Flavobacteriales</taxon>
        <taxon>Flavobacteriaceae</taxon>
        <taxon>Aequorivita</taxon>
    </lineage>
</organism>
<evidence type="ECO:0000259" key="5">
    <source>
        <dbReference type="PROSITE" id="PS51841"/>
    </source>
</evidence>
<dbReference type="Pfam" id="PF00932">
    <property type="entry name" value="LTD"/>
    <property type="match status" value="1"/>
</dbReference>
<accession>A0A1A9LC80</accession>
<dbReference type="InterPro" id="IPR003410">
    <property type="entry name" value="HYR_dom"/>
</dbReference>
<evidence type="ECO:0008006" key="8">
    <source>
        <dbReference type="Google" id="ProtNLM"/>
    </source>
</evidence>
<keyword evidence="7" id="KW-1185">Reference proteome</keyword>
<comment type="caution">
    <text evidence="6">The sequence shown here is derived from an EMBL/GenBank/DDBJ whole genome shotgun (WGS) entry which is preliminary data.</text>
</comment>
<dbReference type="GO" id="GO:0003824">
    <property type="term" value="F:catalytic activity"/>
    <property type="evidence" value="ECO:0007669"/>
    <property type="project" value="InterPro"/>
</dbReference>
<dbReference type="InterPro" id="IPR047971">
    <property type="entry name" value="ExeM-like"/>
</dbReference>
<keyword evidence="2" id="KW-0677">Repeat</keyword>
<dbReference type="PANTHER" id="PTHR42834:SF1">
    <property type="entry name" value="ENDONUCLEASE_EXONUCLEASE_PHOSPHATASE FAMILY PROTEIN (AFU_ORTHOLOGUE AFUA_3G09210)"/>
    <property type="match status" value="1"/>
</dbReference>
<dbReference type="Pfam" id="PF02494">
    <property type="entry name" value="HYR"/>
    <property type="match status" value="2"/>
</dbReference>
<dbReference type="InterPro" id="IPR001322">
    <property type="entry name" value="Lamin_tail_dom"/>
</dbReference>
<dbReference type="NCBIfam" id="TIGR04183">
    <property type="entry name" value="Por_Secre_tail"/>
    <property type="match status" value="1"/>
</dbReference>
<evidence type="ECO:0000256" key="3">
    <source>
        <dbReference type="SAM" id="SignalP"/>
    </source>
</evidence>
<dbReference type="OrthoDB" id="9800417at2"/>
<evidence type="ECO:0000256" key="1">
    <source>
        <dbReference type="ARBA" id="ARBA00022729"/>
    </source>
</evidence>
<dbReference type="Gene3D" id="3.60.10.10">
    <property type="entry name" value="Endonuclease/exonuclease/phosphatase"/>
    <property type="match status" value="1"/>
</dbReference>
<proteinExistence type="predicted"/>
<feature type="domain" description="HYR" evidence="4">
    <location>
        <begin position="1322"/>
        <end position="1406"/>
    </location>
</feature>
<dbReference type="Pfam" id="PF19580">
    <property type="entry name" value="Exo_endo_phos_3"/>
    <property type="match status" value="1"/>
</dbReference>
<evidence type="ECO:0000259" key="4">
    <source>
        <dbReference type="PROSITE" id="PS50825"/>
    </source>
</evidence>
<dbReference type="EMBL" id="LXIE01000049">
    <property type="protein sequence ID" value="OAD90282.1"/>
    <property type="molecule type" value="Genomic_DNA"/>
</dbReference>
<dbReference type="Pfam" id="PF18962">
    <property type="entry name" value="Por_Secre_tail"/>
    <property type="match status" value="1"/>
</dbReference>
<evidence type="ECO:0000256" key="2">
    <source>
        <dbReference type="ARBA" id="ARBA00022737"/>
    </source>
</evidence>
<dbReference type="InterPro" id="IPR005135">
    <property type="entry name" value="Endo/exonuclease/phosphatase"/>
</dbReference>
<name>A0A1A9LC80_9FLAO</name>
<gene>
    <name evidence="6" type="ORF">A7A78_06965</name>
</gene>
<evidence type="ECO:0000313" key="7">
    <source>
        <dbReference type="Proteomes" id="UP000077552"/>
    </source>
</evidence>
<dbReference type="PROSITE" id="PS51841">
    <property type="entry name" value="LTD"/>
    <property type="match status" value="1"/>
</dbReference>
<dbReference type="InterPro" id="IPR036691">
    <property type="entry name" value="Endo/exonu/phosph_ase_sf"/>
</dbReference>
<dbReference type="STRING" id="1385699.A7A78_06965"/>
<feature type="domain" description="HYR" evidence="4">
    <location>
        <begin position="1486"/>
        <end position="1573"/>
    </location>
</feature>
<keyword evidence="1 3" id="KW-0732">Signal</keyword>
<sequence length="1662" mass="174807">MKQFNYLFILSIFCVFSNALIAQTVIGFEDFDGNEINLTNTANVADYGMAGGTGGDVFGRVDGQLGGVGMPFDVADDTQFDVSGAGAGSSFPADQLGIAGQNTTAFFALNDMDAININNATFTFSGWGAAVISDITIDLAAMGNFEAASSDGFIIEAAIDGGAFQEIFRGATNEAASKAYRPLDGGFVFTDDDPLELFIDGSSTAFGFLDKCDVASGNFDTYTSTLLNGQLATEVQIRIRWEGTPSGSEPMGIDNITVNGTLSNGMPQLVISEIMYNPSSAEDDWEWIEIYNAGAVAVDLTGFVIDDNNGVAHTAANIAGGTIAAGASGVLYNADDITASNFTAAWGDVALIPVTNWTAMALNNGGDTIGIWESFADYSGDHQTQLNTVEQVVYDDASGWPSDDGLGSIFLNDLMADNNVGANWSLSTNGASTPLFNAYTSTATGGNSGSDIGSPGLKAGGVQSLLISEIVVTPTAGEFIEIYNPNATAMDLSNVYITDATFAGGSTYYYNIVTGSNAGGGSFADFLARFPDGATIAPGAYQTIALAGSDGYFAAYGLNPDYELFEDNATADGIADMREALPGSINNQGGLTNGGEVAILFYWDGTTDLVTDLDYVIWGDTDEAVDKTGVSIDGPDADNTPSVYNNDTAIASQQIISASAHSNGQSFQRQDLNEGNEITTGGNGVNGQDETSEDLMNTWCSSAVTPGAENSCGVLPIAEYKIHEVQGASSATPLAGQMVKVSAIVTANYQANDQLSGFFIQEEDADADADDATSEGVFVYCNSCPDAVAIGDLVEVTGLAEEFFGMTQIDISETGGLVSIISHANALPTETAITLPAASSTETESTFENVEGMIINITTDLVVSEYFELARYGTLVLSANERVHQYSHDNAPDPAGYSIFLEELNKNRILLDDDNNLQNDAIVGPSDEPYFWPRPGLSNTNLIRGGDQISNLKGIMHWSFSGQSGTDAWRIRPVDVFDYNFTAVNPRETTPPEVGGTFKVASFNVLNYFTTIDSRGADSAAELTRQREKIATAICALNADVVGLIEIENNGTVAINDLLNGTGGINEMCTGTYAAVDTGVVGTDEIAVAFIYNTATVSLEGAHAILDSSVDPRFLDNKNRPALAQTFKETASGAKITVVVNHFKSKGSSCNDVGDPDLNDGAGNCNLTRTDAAAALVDWLATDPTNSNDPDFLIIGDLNSYKSETPIDAIKAGADDTASTGDDFTDLLENFVGDDAYSYVFDGQLGYLDYGLASANLVSQITGTIAWNINADEVNVFDYNDAIQDAGESSFERESDALPIYEANMFRASDHDPILVGMNLDPANNAPVISCTPNISTTTDAGVCGAVVTFPDATATDIDGDLDTIMQTSGLISGSEFPVGVSTIEFTATDLNGNATVCTFTITVEDNEAPELVCMDITVELGADGTATIAPQDVIASSFDACGIATLAIDINAVSCTDIGNPVAVTVFAEDVNGNLAQCATTITVVDALAPEVNCPNGLTVDPGAGNLFYEVPDFFATGDASAIDNCTNPVITFTQDPAVGDLLADGIYQVRVTAEDEYGNIGECTFELIVESVLGTQDITLENSVSLYPNPATNKVIIAKHQSISLTEVVIYDVTGRMINTIDLSKMGQEETIDVSALEAGIYLFQIRGENTSMVKQLIKK</sequence>
<dbReference type="PROSITE" id="PS50825">
    <property type="entry name" value="HYR"/>
    <property type="match status" value="2"/>
</dbReference>